<evidence type="ECO:0000313" key="2">
    <source>
        <dbReference type="Proteomes" id="UP000680865"/>
    </source>
</evidence>
<organism evidence="1 2">
    <name type="scientific">Winogradskya consettensis</name>
    <dbReference type="NCBI Taxonomy" id="113560"/>
    <lineage>
        <taxon>Bacteria</taxon>
        <taxon>Bacillati</taxon>
        <taxon>Actinomycetota</taxon>
        <taxon>Actinomycetes</taxon>
        <taxon>Micromonosporales</taxon>
        <taxon>Micromonosporaceae</taxon>
        <taxon>Winogradskya</taxon>
    </lineage>
</organism>
<dbReference type="EMBL" id="BOQP01000019">
    <property type="protein sequence ID" value="GIM74241.1"/>
    <property type="molecule type" value="Genomic_DNA"/>
</dbReference>
<sequence length="200" mass="22022">MSFFRRSRTPIARTLAEAEIYLQLHPCTCGAIDIPGATHRGDALWYDGACPLCGRPRAEPFGLPLAAPAFGTHFETFYGGPQPSTLIDAGEWLDLRARYASVVPPAPGSAPSVVTRYTERITQATAQVTEYLKFIPGNGRWTTPPRSAYWTDAGREAARKEVTLGRAYKEAYRQAISQDLIEKGGRYRGVRIEGAYPEPS</sequence>
<name>A0A919SMC4_9ACTN</name>
<dbReference type="RefSeq" id="WP_212998676.1">
    <property type="nucleotide sequence ID" value="NZ_BAAATW010000010.1"/>
</dbReference>
<dbReference type="Proteomes" id="UP000680865">
    <property type="component" value="Unassembled WGS sequence"/>
</dbReference>
<reference evidence="1" key="1">
    <citation type="submission" date="2021-03" db="EMBL/GenBank/DDBJ databases">
        <title>Whole genome shotgun sequence of Actinoplanes consettensis NBRC 14913.</title>
        <authorList>
            <person name="Komaki H."/>
            <person name="Tamura T."/>
        </authorList>
    </citation>
    <scope>NUCLEOTIDE SEQUENCE</scope>
    <source>
        <strain evidence="1">NBRC 14913</strain>
    </source>
</reference>
<comment type="caution">
    <text evidence="1">The sequence shown here is derived from an EMBL/GenBank/DDBJ whole genome shotgun (WGS) entry which is preliminary data.</text>
</comment>
<proteinExistence type="predicted"/>
<evidence type="ECO:0000313" key="1">
    <source>
        <dbReference type="EMBL" id="GIM74241.1"/>
    </source>
</evidence>
<keyword evidence="2" id="KW-1185">Reference proteome</keyword>
<gene>
    <name evidence="1" type="ORF">Aco04nite_39310</name>
</gene>
<accession>A0A919SMC4</accession>
<dbReference type="AlphaFoldDB" id="A0A919SMC4"/>
<protein>
    <submittedName>
        <fullName evidence="1">Uncharacterized protein</fullName>
    </submittedName>
</protein>